<feature type="transmembrane region" description="Helical" evidence="6">
    <location>
        <begin position="21"/>
        <end position="40"/>
    </location>
</feature>
<comment type="subcellular location">
    <subcellularLocation>
        <location evidence="1">Cell membrane</location>
        <topology evidence="1">Multi-pass membrane protein</topology>
    </subcellularLocation>
</comment>
<feature type="transmembrane region" description="Helical" evidence="6">
    <location>
        <begin position="415"/>
        <end position="433"/>
    </location>
</feature>
<evidence type="ECO:0000256" key="5">
    <source>
        <dbReference type="ARBA" id="ARBA00023136"/>
    </source>
</evidence>
<keyword evidence="8" id="KW-1185">Reference proteome</keyword>
<dbReference type="CDD" id="cd06579">
    <property type="entry name" value="TM_PBP1_transp_AraH_like"/>
    <property type="match status" value="2"/>
</dbReference>
<feature type="transmembrane region" description="Helical" evidence="6">
    <location>
        <begin position="171"/>
        <end position="192"/>
    </location>
</feature>
<dbReference type="AlphaFoldDB" id="A0A366FE24"/>
<feature type="transmembrane region" description="Helical" evidence="6">
    <location>
        <begin position="667"/>
        <end position="685"/>
    </location>
</feature>
<dbReference type="GO" id="GO:0022857">
    <property type="term" value="F:transmembrane transporter activity"/>
    <property type="evidence" value="ECO:0007669"/>
    <property type="project" value="InterPro"/>
</dbReference>
<evidence type="ECO:0000256" key="6">
    <source>
        <dbReference type="SAM" id="Phobius"/>
    </source>
</evidence>
<proteinExistence type="predicted"/>
<evidence type="ECO:0000313" key="7">
    <source>
        <dbReference type="EMBL" id="RBP12009.1"/>
    </source>
</evidence>
<feature type="transmembrane region" description="Helical" evidence="6">
    <location>
        <begin position="620"/>
        <end position="636"/>
    </location>
</feature>
<feature type="transmembrane region" description="Helical" evidence="6">
    <location>
        <begin position="592"/>
        <end position="614"/>
    </location>
</feature>
<evidence type="ECO:0000256" key="2">
    <source>
        <dbReference type="ARBA" id="ARBA00022475"/>
    </source>
</evidence>
<feature type="transmembrane region" description="Helical" evidence="6">
    <location>
        <begin position="537"/>
        <end position="558"/>
    </location>
</feature>
<comment type="caution">
    <text evidence="7">The sequence shown here is derived from an EMBL/GenBank/DDBJ whole genome shotgun (WGS) entry which is preliminary data.</text>
</comment>
<feature type="transmembrane region" description="Helical" evidence="6">
    <location>
        <begin position="223"/>
        <end position="243"/>
    </location>
</feature>
<feature type="transmembrane region" description="Helical" evidence="6">
    <location>
        <begin position="493"/>
        <end position="517"/>
    </location>
</feature>
<feature type="transmembrane region" description="Helical" evidence="6">
    <location>
        <begin position="388"/>
        <end position="409"/>
    </location>
</feature>
<feature type="transmembrane region" description="Helical" evidence="6">
    <location>
        <begin position="104"/>
        <end position="126"/>
    </location>
</feature>
<evidence type="ECO:0000313" key="8">
    <source>
        <dbReference type="Proteomes" id="UP000253529"/>
    </source>
</evidence>
<name>A0A366FE24_9HYPH</name>
<dbReference type="PANTHER" id="PTHR32196:SF72">
    <property type="entry name" value="RIBOSE IMPORT PERMEASE PROTEIN RBSC"/>
    <property type="match status" value="1"/>
</dbReference>
<protein>
    <submittedName>
        <fullName evidence="7">Ribose transport system permease protein</fullName>
    </submittedName>
</protein>
<keyword evidence="2" id="KW-1003">Cell membrane</keyword>
<reference evidence="7 8" key="1">
    <citation type="submission" date="2018-06" db="EMBL/GenBank/DDBJ databases">
        <title>Genomic Encyclopedia of Type Strains, Phase IV (KMG-IV): sequencing the most valuable type-strain genomes for metagenomic binning, comparative biology and taxonomic classification.</title>
        <authorList>
            <person name="Goeker M."/>
        </authorList>
    </citation>
    <scope>NUCLEOTIDE SEQUENCE [LARGE SCALE GENOMIC DNA]</scope>
    <source>
        <strain evidence="7 8">DSM 24875</strain>
    </source>
</reference>
<evidence type="ECO:0000256" key="1">
    <source>
        <dbReference type="ARBA" id="ARBA00004651"/>
    </source>
</evidence>
<keyword evidence="5 6" id="KW-0472">Membrane</keyword>
<keyword evidence="3 6" id="KW-0812">Transmembrane</keyword>
<dbReference type="InterPro" id="IPR001851">
    <property type="entry name" value="ABC_transp_permease"/>
</dbReference>
<evidence type="ECO:0000256" key="3">
    <source>
        <dbReference type="ARBA" id="ARBA00022692"/>
    </source>
</evidence>
<feature type="transmembrane region" description="Helical" evidence="6">
    <location>
        <begin position="468"/>
        <end position="486"/>
    </location>
</feature>
<evidence type="ECO:0000256" key="4">
    <source>
        <dbReference type="ARBA" id="ARBA00022989"/>
    </source>
</evidence>
<feature type="transmembrane region" description="Helical" evidence="6">
    <location>
        <begin position="280"/>
        <end position="303"/>
    </location>
</feature>
<keyword evidence="4 6" id="KW-1133">Transmembrane helix</keyword>
<dbReference type="RefSeq" id="WP_210208903.1">
    <property type="nucleotide sequence ID" value="NZ_QNRK01000015.1"/>
</dbReference>
<feature type="transmembrane region" description="Helical" evidence="6">
    <location>
        <begin position="445"/>
        <end position="462"/>
    </location>
</feature>
<dbReference type="Pfam" id="PF02653">
    <property type="entry name" value="BPD_transp_2"/>
    <property type="match status" value="2"/>
</dbReference>
<feature type="transmembrane region" description="Helical" evidence="6">
    <location>
        <begin position="46"/>
        <end position="67"/>
    </location>
</feature>
<organism evidence="7 8">
    <name type="scientific">Roseiarcus fermentans</name>
    <dbReference type="NCBI Taxonomy" id="1473586"/>
    <lineage>
        <taxon>Bacteria</taxon>
        <taxon>Pseudomonadati</taxon>
        <taxon>Pseudomonadota</taxon>
        <taxon>Alphaproteobacteria</taxon>
        <taxon>Hyphomicrobiales</taxon>
        <taxon>Roseiarcaceae</taxon>
        <taxon>Roseiarcus</taxon>
    </lineage>
</organism>
<dbReference type="PANTHER" id="PTHR32196">
    <property type="entry name" value="ABC TRANSPORTER PERMEASE PROTEIN YPHD-RELATED-RELATED"/>
    <property type="match status" value="1"/>
</dbReference>
<feature type="transmembrane region" description="Helical" evidence="6">
    <location>
        <begin position="79"/>
        <end position="98"/>
    </location>
</feature>
<dbReference type="EMBL" id="QNRK01000015">
    <property type="protein sequence ID" value="RBP12009.1"/>
    <property type="molecule type" value="Genomic_DNA"/>
</dbReference>
<feature type="transmembrane region" description="Helical" evidence="6">
    <location>
        <begin position="255"/>
        <end position="273"/>
    </location>
</feature>
<gene>
    <name evidence="7" type="ORF">DFR50_115116</name>
</gene>
<sequence length="690" mass="70399">MSAVPSALRAPRVLQRMMKRNHGLLVAVATFVAVVLLLSLKLPNGFSYYDLTSTANSATALALAAIGETIVIIAGGLDLSAGAVISLANCLIAAHVTATPASMALWTFLGLSAGAAVGAFNGFLIVFLRLQPVIVTLATMFIVEGLTLLILEQPGGAVPPDYSAALTGDAIAGALPMSAVFLAAAIAIWFLMRATPFGTYLYAAGSDREAARAKGVPVRTVQFAVYVLAGVFYAAAGVFLTAQTGSGDPTVGPPMLLPIFVAVVLGGTSFAGGRGGCVGTVFGALTLMLIVNLLLVFNVPTYYASTVEGALLIAAVLSGSLGRGAPVWNHVGALRLKWAAWRDTGAPSAPRKATSPKATTARAVRDDDTLPAGGLARWVTRNAPTLRFVAPAYGALLLILVFTALLFGARTTPSTYFNSLLVLSSFMAVLALGQGAVVISGGLDLSMPAVITFAGILLTAWADASNSAALWAVPAVVVVGGLIGALNGLGIVLFGMFPLIMTLAMDGVIAGFSLVYSNGTPSGVAPPAIAWLMTGRLWGMTPVVFAFALFVAAATILVSHTAYGRRLKAVGASRTAAFFSGVPVDATLVRTYALSGGCSAIVGVMLVGFSGQAFNDMGEPYLLPAIAVVVIGGTLMTGGRGHFLGLLGGALLLTALTTVLTGLLLPVAMKSVIFGLVIVLAVLGLKERSA</sequence>
<feature type="transmembrane region" description="Helical" evidence="6">
    <location>
        <begin position="133"/>
        <end position="151"/>
    </location>
</feature>
<dbReference type="Proteomes" id="UP000253529">
    <property type="component" value="Unassembled WGS sequence"/>
</dbReference>
<dbReference type="GO" id="GO:0005886">
    <property type="term" value="C:plasma membrane"/>
    <property type="evidence" value="ECO:0007669"/>
    <property type="project" value="UniProtKB-SubCell"/>
</dbReference>
<accession>A0A366FE24</accession>